<proteinExistence type="predicted"/>
<evidence type="ECO:0000256" key="1">
    <source>
        <dbReference type="ARBA" id="ARBA00004141"/>
    </source>
</evidence>
<name>A0A1E3K3N7_9TREE</name>
<dbReference type="GO" id="GO:0005886">
    <property type="term" value="C:plasma membrane"/>
    <property type="evidence" value="ECO:0007669"/>
    <property type="project" value="TreeGrafter"/>
</dbReference>
<feature type="transmembrane region" description="Helical" evidence="6">
    <location>
        <begin position="149"/>
        <end position="168"/>
    </location>
</feature>
<feature type="transmembrane region" description="Helical" evidence="6">
    <location>
        <begin position="308"/>
        <end position="328"/>
    </location>
</feature>
<evidence type="ECO:0000256" key="6">
    <source>
        <dbReference type="SAM" id="Phobius"/>
    </source>
</evidence>
<feature type="transmembrane region" description="Helical" evidence="6">
    <location>
        <begin position="247"/>
        <end position="267"/>
    </location>
</feature>
<dbReference type="InterPro" id="IPR036259">
    <property type="entry name" value="MFS_trans_sf"/>
</dbReference>
<dbReference type="PANTHER" id="PTHR23501:SF87">
    <property type="entry name" value="SIDEROPHORE IRON TRANSPORTER 2"/>
    <property type="match status" value="1"/>
</dbReference>
<gene>
    <name evidence="8" type="ORF">I350_03342</name>
</gene>
<feature type="transmembrane region" description="Helical" evidence="6">
    <location>
        <begin position="512"/>
        <end position="532"/>
    </location>
</feature>
<feature type="region of interest" description="Disordered" evidence="5">
    <location>
        <begin position="22"/>
        <end position="62"/>
    </location>
</feature>
<feature type="transmembrane region" description="Helical" evidence="6">
    <location>
        <begin position="377"/>
        <end position="399"/>
    </location>
</feature>
<dbReference type="InterPro" id="IPR011701">
    <property type="entry name" value="MFS"/>
</dbReference>
<evidence type="ECO:0000313" key="8">
    <source>
        <dbReference type="EMBL" id="ODO07764.1"/>
    </source>
</evidence>
<dbReference type="Pfam" id="PF07690">
    <property type="entry name" value="MFS_1"/>
    <property type="match status" value="1"/>
</dbReference>
<keyword evidence="3 6" id="KW-1133">Transmembrane helix</keyword>
<dbReference type="Proteomes" id="UP000095149">
    <property type="component" value="Unassembled WGS sequence"/>
</dbReference>
<dbReference type="Gene3D" id="1.20.1250.20">
    <property type="entry name" value="MFS general substrate transporter like domains"/>
    <property type="match status" value="2"/>
</dbReference>
<comment type="caution">
    <text evidence="8">The sequence shown here is derived from an EMBL/GenBank/DDBJ whole genome shotgun (WGS) entry which is preliminary data.</text>
</comment>
<feature type="domain" description="Major facilitator superfamily (MFS) profile" evidence="7">
    <location>
        <begin position="83"/>
        <end position="606"/>
    </location>
</feature>
<evidence type="ECO:0000256" key="2">
    <source>
        <dbReference type="ARBA" id="ARBA00022692"/>
    </source>
</evidence>
<feature type="compositionally biased region" description="Basic and acidic residues" evidence="5">
    <location>
        <begin position="28"/>
        <end position="47"/>
    </location>
</feature>
<feature type="transmembrane region" description="Helical" evidence="6">
    <location>
        <begin position="443"/>
        <end position="462"/>
    </location>
</feature>
<dbReference type="GO" id="GO:0022857">
    <property type="term" value="F:transmembrane transporter activity"/>
    <property type="evidence" value="ECO:0007669"/>
    <property type="project" value="InterPro"/>
</dbReference>
<evidence type="ECO:0000256" key="4">
    <source>
        <dbReference type="ARBA" id="ARBA00023136"/>
    </source>
</evidence>
<keyword evidence="4 6" id="KW-0472">Membrane</keyword>
<feature type="transmembrane region" description="Helical" evidence="6">
    <location>
        <begin position="419"/>
        <end position="436"/>
    </location>
</feature>
<dbReference type="AlphaFoldDB" id="A0A1E3K3N7"/>
<comment type="subcellular location">
    <subcellularLocation>
        <location evidence="1">Membrane</location>
        <topology evidence="1">Multi-pass membrane protein</topology>
    </subcellularLocation>
</comment>
<reference evidence="8 9" key="1">
    <citation type="submission" date="2016-06" db="EMBL/GenBank/DDBJ databases">
        <title>Evolution of pathogenesis and genome organization in the Tremellales.</title>
        <authorList>
            <person name="Cuomo C."/>
            <person name="Litvintseva A."/>
            <person name="Heitman J."/>
            <person name="Chen Y."/>
            <person name="Sun S."/>
            <person name="Springer D."/>
            <person name="Dromer F."/>
            <person name="Young S."/>
            <person name="Zeng Q."/>
            <person name="Chapman S."/>
            <person name="Gujja S."/>
            <person name="Saif S."/>
            <person name="Birren B."/>
        </authorList>
    </citation>
    <scope>NUCLEOTIDE SEQUENCE [LARGE SCALE GENOMIC DNA]</scope>
    <source>
        <strain evidence="8 9">CBS 6273</strain>
    </source>
</reference>
<sequence length="637" mass="69137">MSAPQQMTDSLVAPVLGKTADSAVQEEGVERTDGIAEDPEIKDRLSLEEDGGSSAQSEAGTIEEKSKGVLEMEFLTGRLSRTVLVILYATFMLLSYSLSLNQYTSSAYLTFAVSESFEAHSLQSTISTVGAVFQAMAQPPIAKLADYFGRVKTYIGCVIFYCIGLIIVASSQNIVAYAVGNTIYIVGITGLFLLQNVIIGDISSLKNRYWWSQFPSIPGAINAFVSANVVASLMAHGPADKQWRWGFAMFIILTPALALPIITTLWVNTRPTRMARADAKAAKASRAPQSRAARFSHQAKSFFWQLDFIGLILFVIGFGLFFVTITLANSKTAKWSDAHSIAQLIVGAVFIAAFVCYERFYAPHPLLPFVLLKRKTVIGCVLIALFHPVAGRIVSGYLYTFLLVAADQSVLSATRITSFPTVAGTVTAMIGALLSSRFRMLKPIIILGFVMELLSMGLMIRYRRSTNSQGELAVVQLLRGAANGFIPYPTQALIQAAAPHEHLAAITAGWLVVYYLAGGIGSAIGGAMWTNIVPNKLQNYLNGDDALITAAYGNPIGYATKYAVGTFERDALVRAQDEAQRTIVIVGTCISVLSLLTSLFLIDNLRLPDTQSIEETEKVVEDAEKERRGKVAVPEVN</sequence>
<keyword evidence="2 6" id="KW-0812">Transmembrane</keyword>
<protein>
    <recommendedName>
        <fullName evidence="7">Major facilitator superfamily (MFS) profile domain-containing protein</fullName>
    </recommendedName>
</protein>
<feature type="transmembrane region" description="Helical" evidence="6">
    <location>
        <begin position="82"/>
        <end position="99"/>
    </location>
</feature>
<evidence type="ECO:0000256" key="5">
    <source>
        <dbReference type="SAM" id="MobiDB-lite"/>
    </source>
</evidence>
<evidence type="ECO:0000259" key="7">
    <source>
        <dbReference type="PROSITE" id="PS50850"/>
    </source>
</evidence>
<organism evidence="8 9">
    <name type="scientific">Cryptococcus amylolentus CBS 6273</name>
    <dbReference type="NCBI Taxonomy" id="1296118"/>
    <lineage>
        <taxon>Eukaryota</taxon>
        <taxon>Fungi</taxon>
        <taxon>Dikarya</taxon>
        <taxon>Basidiomycota</taxon>
        <taxon>Agaricomycotina</taxon>
        <taxon>Tremellomycetes</taxon>
        <taxon>Tremellales</taxon>
        <taxon>Cryptococcaceae</taxon>
        <taxon>Cryptococcus</taxon>
    </lineage>
</organism>
<dbReference type="InterPro" id="IPR020846">
    <property type="entry name" value="MFS_dom"/>
</dbReference>
<dbReference type="PANTHER" id="PTHR23501">
    <property type="entry name" value="MAJOR FACILITATOR SUPERFAMILY"/>
    <property type="match status" value="1"/>
</dbReference>
<accession>A0A1E3K3N7</accession>
<dbReference type="PROSITE" id="PS50850">
    <property type="entry name" value="MFS"/>
    <property type="match status" value="1"/>
</dbReference>
<dbReference type="SUPFAM" id="SSF103473">
    <property type="entry name" value="MFS general substrate transporter"/>
    <property type="match status" value="1"/>
</dbReference>
<feature type="transmembrane region" description="Helical" evidence="6">
    <location>
        <begin position="340"/>
        <end position="357"/>
    </location>
</feature>
<evidence type="ECO:0000256" key="3">
    <source>
        <dbReference type="ARBA" id="ARBA00022989"/>
    </source>
</evidence>
<dbReference type="EMBL" id="MEKH01000005">
    <property type="protein sequence ID" value="ODO07764.1"/>
    <property type="molecule type" value="Genomic_DNA"/>
</dbReference>
<evidence type="ECO:0000313" key="9">
    <source>
        <dbReference type="Proteomes" id="UP000095149"/>
    </source>
</evidence>
<feature type="transmembrane region" description="Helical" evidence="6">
    <location>
        <begin position="174"/>
        <end position="194"/>
    </location>
</feature>
<feature type="transmembrane region" description="Helical" evidence="6">
    <location>
        <begin position="583"/>
        <end position="602"/>
    </location>
</feature>